<proteinExistence type="predicted"/>
<dbReference type="PANTHER" id="PTHR44943">
    <property type="entry name" value="CELLULOSE SYNTHASE OPERON PROTEIN C"/>
    <property type="match status" value="1"/>
</dbReference>
<name>A0ABW1ECZ3_9BACT</name>
<dbReference type="Pfam" id="PF13432">
    <property type="entry name" value="TPR_16"/>
    <property type="match status" value="6"/>
</dbReference>
<dbReference type="Pfam" id="PF13414">
    <property type="entry name" value="TPR_11"/>
    <property type="match status" value="1"/>
</dbReference>
<evidence type="ECO:0000256" key="2">
    <source>
        <dbReference type="ARBA" id="ARBA00022803"/>
    </source>
</evidence>
<protein>
    <submittedName>
        <fullName evidence="4">Tetratricopeptide repeat protein</fullName>
    </submittedName>
</protein>
<dbReference type="Proteomes" id="UP001596091">
    <property type="component" value="Unassembled WGS sequence"/>
</dbReference>
<evidence type="ECO:0000256" key="1">
    <source>
        <dbReference type="ARBA" id="ARBA00022737"/>
    </source>
</evidence>
<dbReference type="EMBL" id="JBHSPH010000002">
    <property type="protein sequence ID" value="MFC5861870.1"/>
    <property type="molecule type" value="Genomic_DNA"/>
</dbReference>
<keyword evidence="1" id="KW-0677">Repeat</keyword>
<dbReference type="SMART" id="SM00028">
    <property type="entry name" value="TPR"/>
    <property type="match status" value="19"/>
</dbReference>
<feature type="repeat" description="TPR" evidence="3">
    <location>
        <begin position="69"/>
        <end position="102"/>
    </location>
</feature>
<feature type="repeat" description="TPR" evidence="3">
    <location>
        <begin position="478"/>
        <end position="511"/>
    </location>
</feature>
<evidence type="ECO:0000313" key="4">
    <source>
        <dbReference type="EMBL" id="MFC5861870.1"/>
    </source>
</evidence>
<accession>A0ABW1ECZ3</accession>
<dbReference type="PROSITE" id="PS50293">
    <property type="entry name" value="TPR_REGION"/>
    <property type="match status" value="1"/>
</dbReference>
<feature type="repeat" description="TPR" evidence="3">
    <location>
        <begin position="512"/>
        <end position="545"/>
    </location>
</feature>
<dbReference type="InterPro" id="IPR011990">
    <property type="entry name" value="TPR-like_helical_dom_sf"/>
</dbReference>
<feature type="repeat" description="TPR" evidence="3">
    <location>
        <begin position="716"/>
        <end position="749"/>
    </location>
</feature>
<evidence type="ECO:0000256" key="3">
    <source>
        <dbReference type="PROSITE-ProRule" id="PRU00339"/>
    </source>
</evidence>
<feature type="repeat" description="TPR" evidence="3">
    <location>
        <begin position="137"/>
        <end position="170"/>
    </location>
</feature>
<dbReference type="InterPro" id="IPR019734">
    <property type="entry name" value="TPR_rpt"/>
</dbReference>
<keyword evidence="5" id="KW-1185">Reference proteome</keyword>
<dbReference type="Pfam" id="PF14559">
    <property type="entry name" value="TPR_19"/>
    <property type="match status" value="3"/>
</dbReference>
<feature type="repeat" description="TPR" evidence="3">
    <location>
        <begin position="580"/>
        <end position="613"/>
    </location>
</feature>
<dbReference type="PANTHER" id="PTHR44943:SF8">
    <property type="entry name" value="TPR REPEAT-CONTAINING PROTEIN MJ0263"/>
    <property type="match status" value="1"/>
</dbReference>
<feature type="repeat" description="TPR" evidence="3">
    <location>
        <begin position="682"/>
        <end position="715"/>
    </location>
</feature>
<gene>
    <name evidence="4" type="ORF">ACFPT7_06165</name>
</gene>
<reference evidence="5" key="1">
    <citation type="journal article" date="2019" name="Int. J. Syst. Evol. Microbiol.">
        <title>The Global Catalogue of Microorganisms (GCM) 10K type strain sequencing project: providing services to taxonomists for standard genome sequencing and annotation.</title>
        <authorList>
            <consortium name="The Broad Institute Genomics Platform"/>
            <consortium name="The Broad Institute Genome Sequencing Center for Infectious Disease"/>
            <person name="Wu L."/>
            <person name="Ma J."/>
        </authorList>
    </citation>
    <scope>NUCLEOTIDE SEQUENCE [LARGE SCALE GENOMIC DNA]</scope>
    <source>
        <strain evidence="5">JCM 4087</strain>
    </source>
</reference>
<sequence length="874" mass="94307">MPKPAQTSSSVTWPSEPKRGAALRVWNLWGGCAAVLVFSAVPGLAAAQATSPCHGPADIEKAIATHPTAAAYDALGAHFASEQKFGCAISAFESAVKLDPGSWQGHYNLGVALFTSGKAQRAAVELSAASKLNPGTEQILLPLGFALSKTGKNDEAIQVFQQILEKDPQSVKALDGLTKAYIEEKRYTAAIAALKNAPADEVLQLNLAIAYSKNGDTDSALKTMQAIVQEHPDYAQAHFNLGIVYTQLDRFGEAAPEFAQALRIDPSDDVTRVSYLKALVVLAQFDKAQPVVSEYLQRKPHDFDALYLSGVVNRGLGNYTDAEKELRAAVRMKPADFDASYNLGFVLAHEGKAAEAKPILEQALKVQPNSSKARFQLANVLRTLGDAEESKKQLALFEKEKAAEGQEIAANVTANQGNQDLETGDAQTAVAKYRDAITKDPNNARTYYNLALALDKTGDESAEHDALIKAEQLDANLAPVHNQLGMLALKANRAAEAEKEFKTAISIDPEYAEAQNNLGVLYGQTNRGSEAEELFRKATENNPKYAQAFANLGIILASEGSFADSAQALDSATKLEPNNPASLSAYAMVLVRLNRSSEAMPLFRKVVTLDPKSVGAHLNLGIALADGFDLNGALAEFSTAAQLDPQSAMAHYNKGRVLLDLQRNTEAKPELETAVKLDAGQADAWYLLGLIARQAGETDTAIATLRKSIQARPDNAEAEFMLGKELEHKGDSAGAAECWRKAIRLRPDYSEALYSLARILSQTNPDEAKRLQAQFEQLQQEQHIMDRAQSLGNFALASADAHDWPQAVSQLKEAIQVCGNCSAKPLLHKDLGLIYCHSGDMKNGRVELLEAQKLNPSDADVAKALRVIDTPSRP</sequence>
<evidence type="ECO:0000313" key="5">
    <source>
        <dbReference type="Proteomes" id="UP001596091"/>
    </source>
</evidence>
<feature type="repeat" description="TPR" evidence="3">
    <location>
        <begin position="410"/>
        <end position="443"/>
    </location>
</feature>
<organism evidence="4 5">
    <name type="scientific">Acidicapsa dinghuensis</name>
    <dbReference type="NCBI Taxonomy" id="2218256"/>
    <lineage>
        <taxon>Bacteria</taxon>
        <taxon>Pseudomonadati</taxon>
        <taxon>Acidobacteriota</taxon>
        <taxon>Terriglobia</taxon>
        <taxon>Terriglobales</taxon>
        <taxon>Acidobacteriaceae</taxon>
        <taxon>Acidicapsa</taxon>
    </lineage>
</organism>
<feature type="repeat" description="TPR" evidence="3">
    <location>
        <begin position="235"/>
        <end position="268"/>
    </location>
</feature>
<dbReference type="SUPFAM" id="SSF48452">
    <property type="entry name" value="TPR-like"/>
    <property type="match status" value="4"/>
</dbReference>
<dbReference type="Gene3D" id="1.25.40.10">
    <property type="entry name" value="Tetratricopeptide repeat domain"/>
    <property type="match status" value="5"/>
</dbReference>
<feature type="repeat" description="TPR" evidence="3">
    <location>
        <begin position="546"/>
        <end position="579"/>
    </location>
</feature>
<keyword evidence="2 3" id="KW-0802">TPR repeat</keyword>
<comment type="caution">
    <text evidence="4">The sequence shown here is derived from an EMBL/GenBank/DDBJ whole genome shotgun (WGS) entry which is preliminary data.</text>
</comment>
<feature type="repeat" description="TPR" evidence="3">
    <location>
        <begin position="337"/>
        <end position="370"/>
    </location>
</feature>
<dbReference type="PROSITE" id="PS50005">
    <property type="entry name" value="TPR"/>
    <property type="match status" value="11"/>
</dbReference>
<dbReference type="InterPro" id="IPR051685">
    <property type="entry name" value="Ycf3/AcsC/BcsC/TPR_MFPF"/>
</dbReference>